<gene>
    <name evidence="1" type="ORF">DRU74_26330</name>
</gene>
<dbReference type="InterPro" id="IPR010982">
    <property type="entry name" value="Lambda_DNA-bd_dom_sf"/>
</dbReference>
<dbReference type="CDD" id="cd00093">
    <property type="entry name" value="HTH_XRE"/>
    <property type="match status" value="1"/>
</dbReference>
<dbReference type="SUPFAM" id="SSF47413">
    <property type="entry name" value="lambda repressor-like DNA-binding domains"/>
    <property type="match status" value="1"/>
</dbReference>
<reference evidence="1" key="1">
    <citation type="submission" date="2018-07" db="EMBL/GenBank/DDBJ databases">
        <authorList>
            <person name="Ashton P.M."/>
            <person name="Dallman T."/>
            <person name="Nair S."/>
            <person name="De Pinna E."/>
            <person name="Peters T."/>
            <person name="Grant K."/>
        </authorList>
    </citation>
    <scope>NUCLEOTIDE SEQUENCE [LARGE SCALE GENOMIC DNA]</scope>
    <source>
        <strain evidence="1">157339</strain>
    </source>
</reference>
<dbReference type="GO" id="GO:0003677">
    <property type="term" value="F:DNA binding"/>
    <property type="evidence" value="ECO:0007669"/>
    <property type="project" value="InterPro"/>
</dbReference>
<accession>A0A403MPI1</accession>
<protein>
    <submittedName>
        <fullName evidence="1">XRE family transcriptional regulator</fullName>
    </submittedName>
</protein>
<dbReference type="EMBL" id="RVHM01000077">
    <property type="protein sequence ID" value="MLV00151.1"/>
    <property type="molecule type" value="Genomic_DNA"/>
</dbReference>
<evidence type="ECO:0000313" key="1">
    <source>
        <dbReference type="EMBL" id="MLV00151.1"/>
    </source>
</evidence>
<comment type="caution">
    <text evidence="1">The sequence shown here is derived from an EMBL/GenBank/DDBJ whole genome shotgun (WGS) entry which is preliminary data.</text>
</comment>
<proteinExistence type="predicted"/>
<sequence length="87" mass="9729">MRLINHYSPPTAENLQALKDELGYSGAQMAELAGVSGNSQWRKYTGKTSQRDMSLHILFYIAAQLALTDDELLRVIRKMQDIGATTD</sequence>
<dbReference type="Proteomes" id="UP000885374">
    <property type="component" value="Unassembled WGS sequence"/>
</dbReference>
<name>A0A403MPI1_SALET</name>
<dbReference type="InterPro" id="IPR001387">
    <property type="entry name" value="Cro/C1-type_HTH"/>
</dbReference>
<dbReference type="AlphaFoldDB" id="A0A403MPI1"/>
<organism evidence="1">
    <name type="scientific">Salmonella enterica I</name>
    <dbReference type="NCBI Taxonomy" id="59201"/>
    <lineage>
        <taxon>Bacteria</taxon>
        <taxon>Pseudomonadati</taxon>
        <taxon>Pseudomonadota</taxon>
        <taxon>Gammaproteobacteria</taxon>
        <taxon>Enterobacterales</taxon>
        <taxon>Enterobacteriaceae</taxon>
        <taxon>Salmonella</taxon>
    </lineage>
</organism>